<feature type="compositionally biased region" description="Basic and acidic residues" evidence="1">
    <location>
        <begin position="85"/>
        <end position="97"/>
    </location>
</feature>
<gene>
    <name evidence="2" type="ORF">N658DRAFT_501788</name>
</gene>
<organism evidence="2 3">
    <name type="scientific">Parathielavia hyrcaniae</name>
    <dbReference type="NCBI Taxonomy" id="113614"/>
    <lineage>
        <taxon>Eukaryota</taxon>
        <taxon>Fungi</taxon>
        <taxon>Dikarya</taxon>
        <taxon>Ascomycota</taxon>
        <taxon>Pezizomycotina</taxon>
        <taxon>Sordariomycetes</taxon>
        <taxon>Sordariomycetidae</taxon>
        <taxon>Sordariales</taxon>
        <taxon>Chaetomiaceae</taxon>
        <taxon>Parathielavia</taxon>
    </lineage>
</organism>
<evidence type="ECO:0000256" key="1">
    <source>
        <dbReference type="SAM" id="MobiDB-lite"/>
    </source>
</evidence>
<dbReference type="Proteomes" id="UP001305647">
    <property type="component" value="Unassembled WGS sequence"/>
</dbReference>
<dbReference type="AlphaFoldDB" id="A0AAN6PVS7"/>
<feature type="region of interest" description="Disordered" evidence="1">
    <location>
        <begin position="1"/>
        <end position="165"/>
    </location>
</feature>
<reference evidence="2" key="1">
    <citation type="journal article" date="2023" name="Mol. Phylogenet. Evol.">
        <title>Genome-scale phylogeny and comparative genomics of the fungal order Sordariales.</title>
        <authorList>
            <person name="Hensen N."/>
            <person name="Bonometti L."/>
            <person name="Westerberg I."/>
            <person name="Brannstrom I.O."/>
            <person name="Guillou S."/>
            <person name="Cros-Aarteil S."/>
            <person name="Calhoun S."/>
            <person name="Haridas S."/>
            <person name="Kuo A."/>
            <person name="Mondo S."/>
            <person name="Pangilinan J."/>
            <person name="Riley R."/>
            <person name="LaButti K."/>
            <person name="Andreopoulos B."/>
            <person name="Lipzen A."/>
            <person name="Chen C."/>
            <person name="Yan M."/>
            <person name="Daum C."/>
            <person name="Ng V."/>
            <person name="Clum A."/>
            <person name="Steindorff A."/>
            <person name="Ohm R.A."/>
            <person name="Martin F."/>
            <person name="Silar P."/>
            <person name="Natvig D.O."/>
            <person name="Lalanne C."/>
            <person name="Gautier V."/>
            <person name="Ament-Velasquez S.L."/>
            <person name="Kruys A."/>
            <person name="Hutchinson M.I."/>
            <person name="Powell A.J."/>
            <person name="Barry K."/>
            <person name="Miller A.N."/>
            <person name="Grigoriev I.V."/>
            <person name="Debuchy R."/>
            <person name="Gladieux P."/>
            <person name="Hiltunen Thoren M."/>
            <person name="Johannesson H."/>
        </authorList>
    </citation>
    <scope>NUCLEOTIDE SEQUENCE</scope>
    <source>
        <strain evidence="2">CBS 757.83</strain>
    </source>
</reference>
<proteinExistence type="predicted"/>
<comment type="caution">
    <text evidence="2">The sequence shown here is derived from an EMBL/GenBank/DDBJ whole genome shotgun (WGS) entry which is preliminary data.</text>
</comment>
<accession>A0AAN6PVS7</accession>
<feature type="compositionally biased region" description="Basic and acidic residues" evidence="1">
    <location>
        <begin position="1"/>
        <end position="13"/>
    </location>
</feature>
<keyword evidence="3" id="KW-1185">Reference proteome</keyword>
<feature type="compositionally biased region" description="Acidic residues" evidence="1">
    <location>
        <begin position="98"/>
        <end position="111"/>
    </location>
</feature>
<evidence type="ECO:0000313" key="3">
    <source>
        <dbReference type="Proteomes" id="UP001305647"/>
    </source>
</evidence>
<name>A0AAN6PVS7_9PEZI</name>
<reference evidence="2" key="2">
    <citation type="submission" date="2023-05" db="EMBL/GenBank/DDBJ databases">
        <authorList>
            <consortium name="Lawrence Berkeley National Laboratory"/>
            <person name="Steindorff A."/>
            <person name="Hensen N."/>
            <person name="Bonometti L."/>
            <person name="Westerberg I."/>
            <person name="Brannstrom I.O."/>
            <person name="Guillou S."/>
            <person name="Cros-Aarteil S."/>
            <person name="Calhoun S."/>
            <person name="Haridas S."/>
            <person name="Kuo A."/>
            <person name="Mondo S."/>
            <person name="Pangilinan J."/>
            <person name="Riley R."/>
            <person name="Labutti K."/>
            <person name="Andreopoulos B."/>
            <person name="Lipzen A."/>
            <person name="Chen C."/>
            <person name="Yanf M."/>
            <person name="Daum C."/>
            <person name="Ng V."/>
            <person name="Clum A."/>
            <person name="Ohm R."/>
            <person name="Martin F."/>
            <person name="Silar P."/>
            <person name="Natvig D."/>
            <person name="Lalanne C."/>
            <person name="Gautier V."/>
            <person name="Ament-Velasquez S.L."/>
            <person name="Kruys A."/>
            <person name="Hutchinson M.I."/>
            <person name="Powell A.J."/>
            <person name="Barry K."/>
            <person name="Miller A.N."/>
            <person name="Grigoriev I.V."/>
            <person name="Debuchy R."/>
            <person name="Gladieux P."/>
            <person name="Thoren M.H."/>
            <person name="Johannesson H."/>
        </authorList>
    </citation>
    <scope>NUCLEOTIDE SEQUENCE</scope>
    <source>
        <strain evidence="2">CBS 757.83</strain>
    </source>
</reference>
<dbReference type="EMBL" id="MU863725">
    <property type="protein sequence ID" value="KAK4096271.1"/>
    <property type="molecule type" value="Genomic_DNA"/>
</dbReference>
<sequence length="298" mass="32921">MDGEAHVNGREEGQQQAFSVEVQEETEGIVTGGDDGSAVNLIWSTDDEQPYRQLSVEDSEEDVLDAQTPANQLDEEAQPPQPPSDLEKLPNGHHQDGEEQDQPADDNEEPTDAGTSVHSHEQATEPTELPKMNRDKKIKTITTGQSQAGGSGSSSEREPWSSFRKPPKIILSSSFTPSAAAAAAAAAAASSSDKQTLDSALEHDGYTSSDSVSHDQLHFNDWRLHQVRTRTFATNPLVTQYWHWVTETKEKENSKEIEHQVLEGVEPPRWAVFKKPYNFHLKLDDIQEVKFAAAGRGR</sequence>
<evidence type="ECO:0000313" key="2">
    <source>
        <dbReference type="EMBL" id="KAK4096271.1"/>
    </source>
</evidence>
<protein>
    <submittedName>
        <fullName evidence="2">Uncharacterized protein</fullName>
    </submittedName>
</protein>